<feature type="domain" description="HTH araC/xylS-type" evidence="5">
    <location>
        <begin position="612"/>
        <end position="711"/>
    </location>
</feature>
<keyword evidence="1" id="KW-0805">Transcription regulation</keyword>
<dbReference type="PROSITE" id="PS01124">
    <property type="entry name" value="HTH_ARAC_FAMILY_2"/>
    <property type="match status" value="1"/>
</dbReference>
<reference evidence="6" key="1">
    <citation type="submission" date="2020-03" db="EMBL/GenBank/DDBJ databases">
        <title>Draft sequencing of Paenibacilllus sp. S3N08.</title>
        <authorList>
            <person name="Kim D.-U."/>
        </authorList>
    </citation>
    <scope>NUCLEOTIDE SEQUENCE</scope>
    <source>
        <strain evidence="6">S3N08</strain>
    </source>
</reference>
<feature type="transmembrane region" description="Helical" evidence="4">
    <location>
        <begin position="14"/>
        <end position="34"/>
    </location>
</feature>
<evidence type="ECO:0000256" key="1">
    <source>
        <dbReference type="ARBA" id="ARBA00023015"/>
    </source>
</evidence>
<dbReference type="InterPro" id="IPR020449">
    <property type="entry name" value="Tscrpt_reg_AraC-type_HTH"/>
</dbReference>
<dbReference type="SUPFAM" id="SSF46689">
    <property type="entry name" value="Homeodomain-like"/>
    <property type="match status" value="2"/>
</dbReference>
<evidence type="ECO:0000259" key="5">
    <source>
        <dbReference type="PROSITE" id="PS01124"/>
    </source>
</evidence>
<accession>A0ABX0JCB3</accession>
<keyword evidence="3" id="KW-0804">Transcription</keyword>
<protein>
    <submittedName>
        <fullName evidence="6">Helix-turn-helix transcriptional regulator</fullName>
    </submittedName>
</protein>
<dbReference type="PANTHER" id="PTHR43280">
    <property type="entry name" value="ARAC-FAMILY TRANSCRIPTIONAL REGULATOR"/>
    <property type="match status" value="1"/>
</dbReference>
<evidence type="ECO:0000256" key="2">
    <source>
        <dbReference type="ARBA" id="ARBA00023125"/>
    </source>
</evidence>
<feature type="transmembrane region" description="Helical" evidence="4">
    <location>
        <begin position="269"/>
        <end position="290"/>
    </location>
</feature>
<evidence type="ECO:0000256" key="3">
    <source>
        <dbReference type="ARBA" id="ARBA00023163"/>
    </source>
</evidence>
<organism evidence="6 7">
    <name type="scientific">Paenibacillus agricola</name>
    <dbReference type="NCBI Taxonomy" id="2716264"/>
    <lineage>
        <taxon>Bacteria</taxon>
        <taxon>Bacillati</taxon>
        <taxon>Bacillota</taxon>
        <taxon>Bacilli</taxon>
        <taxon>Bacillales</taxon>
        <taxon>Paenibacillaceae</taxon>
        <taxon>Paenibacillus</taxon>
    </lineage>
</organism>
<comment type="caution">
    <text evidence="6">The sequence shown here is derived from an EMBL/GenBank/DDBJ whole genome shotgun (WGS) entry which is preliminary data.</text>
</comment>
<dbReference type="InterPro" id="IPR018060">
    <property type="entry name" value="HTH_AraC"/>
</dbReference>
<evidence type="ECO:0000313" key="6">
    <source>
        <dbReference type="EMBL" id="NHN34145.1"/>
    </source>
</evidence>
<keyword evidence="2" id="KW-0238">DNA-binding</keyword>
<keyword evidence="7" id="KW-1185">Reference proteome</keyword>
<name>A0ABX0JCB3_9BACL</name>
<dbReference type="RefSeq" id="WP_166154800.1">
    <property type="nucleotide sequence ID" value="NZ_JAAOIW010000016.1"/>
</dbReference>
<sequence>MISIFKNNWFYRQLFTYLPIFFIISSTLIFFIFLSTSQIIKGEVTKADGVYLQHAIQSIDYALETINQQMIKEVLTNNHMKNFASLSEYENLPLVNYQLANDLRELTLLNPLIDSVYFYRIFDQFILTTNQLVSIDTFNDREFLLNLNGNRPPYNWFGVRNYKEFQNQQEPVQVVSLVRSLSNEHQGYLVVNVKTDAIKKMIDNMSTSQITFIDIYDQAGKLLWGDLNGAAHLSKQEMSNIQSTYTNWTYLSGLKGDNVFGVASSIISYMWMAGGLFIAILGGLLIFYVIRWNYKPVEALIKQSSGFLKQYQENLIYRKSHFFRKLMSENHKISEAEWNFEVEKLGLSNEFEQLSVAIIEIDNYYEFKNKYSNKDQYLLTFILSNVLLEISQKNSINVWSEWLEKHQLSVLFQISENNINAQEIIFALCEQMRIWVERNLKFTVTIGIGNATKQISMVPHAYHESLDSTKYKTALGNNRIIGFWEISAKAYTESFRHLHFIRTMSQHLRLGEPEWEGPYRQFMNELKHGFLSRDEVISQLHYLIYYLYKDIMELSVDFQDIWKHAALPQLNKLVDRFDLIEEVEEEFFDILVRAKAEMDLLRDSKKNHFQIQKVRMYIEEHYANQEISLNSLSDEFGISPKYLSRLFKDEFGVNFVDYLVSVRVKNAKKLLCETTDSIQDIAVRVGYVHSLSFIRVFKKIVGLTPGDYRKETTNQL</sequence>
<proteinExistence type="predicted"/>
<keyword evidence="4" id="KW-0812">Transmembrane</keyword>
<dbReference type="InterPro" id="IPR009057">
    <property type="entry name" value="Homeodomain-like_sf"/>
</dbReference>
<dbReference type="InterPro" id="IPR018062">
    <property type="entry name" value="HTH_AraC-typ_CS"/>
</dbReference>
<keyword evidence="4" id="KW-0472">Membrane</keyword>
<evidence type="ECO:0000256" key="4">
    <source>
        <dbReference type="SAM" id="Phobius"/>
    </source>
</evidence>
<dbReference type="EMBL" id="JAAOIW010000016">
    <property type="protein sequence ID" value="NHN34145.1"/>
    <property type="molecule type" value="Genomic_DNA"/>
</dbReference>
<dbReference type="Gene3D" id="1.10.10.60">
    <property type="entry name" value="Homeodomain-like"/>
    <property type="match status" value="2"/>
</dbReference>
<dbReference type="PANTHER" id="PTHR43280:SF2">
    <property type="entry name" value="HTH-TYPE TRANSCRIPTIONAL REGULATOR EXSA"/>
    <property type="match status" value="1"/>
</dbReference>
<dbReference type="Pfam" id="PF12833">
    <property type="entry name" value="HTH_18"/>
    <property type="match status" value="1"/>
</dbReference>
<dbReference type="Proteomes" id="UP001165962">
    <property type="component" value="Unassembled WGS sequence"/>
</dbReference>
<dbReference type="PRINTS" id="PR00032">
    <property type="entry name" value="HTHARAC"/>
</dbReference>
<dbReference type="PROSITE" id="PS00041">
    <property type="entry name" value="HTH_ARAC_FAMILY_1"/>
    <property type="match status" value="1"/>
</dbReference>
<gene>
    <name evidence="6" type="ORF">G9U52_30455</name>
</gene>
<dbReference type="SMART" id="SM00342">
    <property type="entry name" value="HTH_ARAC"/>
    <property type="match status" value="1"/>
</dbReference>
<keyword evidence="4" id="KW-1133">Transmembrane helix</keyword>
<evidence type="ECO:0000313" key="7">
    <source>
        <dbReference type="Proteomes" id="UP001165962"/>
    </source>
</evidence>